<feature type="transmembrane region" description="Helical" evidence="1">
    <location>
        <begin position="215"/>
        <end position="239"/>
    </location>
</feature>
<evidence type="ECO:0000313" key="4">
    <source>
        <dbReference type="Proteomes" id="UP000232196"/>
    </source>
</evidence>
<name>A0A2M9XGW8_9LEPT</name>
<evidence type="ECO:0000313" key="3">
    <source>
        <dbReference type="EMBL" id="PJZ26910.1"/>
    </source>
</evidence>
<organism evidence="3 4">
    <name type="scientific">Leptospira hartskeerlii</name>
    <dbReference type="NCBI Taxonomy" id="2023177"/>
    <lineage>
        <taxon>Bacteria</taxon>
        <taxon>Pseudomonadati</taxon>
        <taxon>Spirochaetota</taxon>
        <taxon>Spirochaetia</taxon>
        <taxon>Leptospirales</taxon>
        <taxon>Leptospiraceae</taxon>
        <taxon>Leptospira</taxon>
    </lineage>
</organism>
<keyword evidence="1" id="KW-0812">Transmembrane</keyword>
<dbReference type="AlphaFoldDB" id="A0A2M9XGW8"/>
<reference evidence="3 4" key="1">
    <citation type="submission" date="2017-07" db="EMBL/GenBank/DDBJ databases">
        <title>Leptospira spp. isolated from tropical soils.</title>
        <authorList>
            <person name="Thibeaux R."/>
            <person name="Iraola G."/>
            <person name="Ferres I."/>
            <person name="Bierque E."/>
            <person name="Girault D."/>
            <person name="Soupe-Gilbert M.-E."/>
            <person name="Picardeau M."/>
            <person name="Goarant C."/>
        </authorList>
    </citation>
    <scope>NUCLEOTIDE SEQUENCE [LARGE SCALE GENOMIC DNA]</scope>
    <source>
        <strain evidence="3 4">MCA1-C-A1</strain>
    </source>
</reference>
<evidence type="ECO:0000256" key="1">
    <source>
        <dbReference type="SAM" id="Phobius"/>
    </source>
</evidence>
<keyword evidence="1" id="KW-0472">Membrane</keyword>
<dbReference type="OrthoDB" id="9769653at2"/>
<dbReference type="PANTHER" id="PTHR32100">
    <property type="entry name" value="OMEGA-6 FATTY ACID DESATURASE, CHLOROPLASTIC"/>
    <property type="match status" value="1"/>
</dbReference>
<keyword evidence="1" id="KW-1133">Transmembrane helix</keyword>
<dbReference type="InterPro" id="IPR012171">
    <property type="entry name" value="Fatty_acid_desaturase"/>
</dbReference>
<evidence type="ECO:0000259" key="2">
    <source>
        <dbReference type="Pfam" id="PF00487"/>
    </source>
</evidence>
<accession>A0A2M9XGW8</accession>
<feature type="transmembrane region" description="Helical" evidence="1">
    <location>
        <begin position="55"/>
        <end position="76"/>
    </location>
</feature>
<feature type="transmembrane region" description="Helical" evidence="1">
    <location>
        <begin position="185"/>
        <end position="203"/>
    </location>
</feature>
<dbReference type="RefSeq" id="WP_100705703.1">
    <property type="nucleotide sequence ID" value="NZ_NPDL01000002.1"/>
</dbReference>
<protein>
    <submittedName>
        <fullName evidence="3">Fatty acid desaturase</fullName>
    </submittedName>
</protein>
<dbReference type="GO" id="GO:0006629">
    <property type="term" value="P:lipid metabolic process"/>
    <property type="evidence" value="ECO:0007669"/>
    <property type="project" value="InterPro"/>
</dbReference>
<feature type="transmembrane region" description="Helical" evidence="1">
    <location>
        <begin position="152"/>
        <end position="173"/>
    </location>
</feature>
<dbReference type="EMBL" id="NPDN01000002">
    <property type="protein sequence ID" value="PJZ26910.1"/>
    <property type="molecule type" value="Genomic_DNA"/>
</dbReference>
<dbReference type="Pfam" id="PF00487">
    <property type="entry name" value="FA_desaturase"/>
    <property type="match status" value="1"/>
</dbReference>
<proteinExistence type="predicted"/>
<dbReference type="CDD" id="cd03507">
    <property type="entry name" value="Delta12-FADS-like"/>
    <property type="match status" value="1"/>
</dbReference>
<dbReference type="Proteomes" id="UP000232196">
    <property type="component" value="Unassembled WGS sequence"/>
</dbReference>
<sequence>MKKNTELKETLGSVREIISDSSFDNPTYLGIAYFIRDLFFFSVTMFLLWNVETWYYLPFLWVFAGLSIASLFIIGHDACHGALFKSERLSYWIGQISMLPSLHAYNQWGYGHNRVHHGHTIKLKSDFVWHPVTPEQYKNFGIFRKAFHRLSWSAFGGGIYYLIEIWLKGMVLFTAPMKEALRDKLLMLTFAFGSAAAVFYFGGNTPNGYDLGLGTWFFLKVWLLPFISWNYFIGITVYVHHIRPEVPWKDANEWTPFYGQMRGTVNYHVPKLLNFFMHNIFIHSPHHVHMKIPFYKLGQALEEIKVHYGPYVVERKSIWKDYIESTSKCKLMDPGTGKWMTYSEAFNDEDESEPELETAAT</sequence>
<gene>
    <name evidence="3" type="ORF">CH357_05355</name>
</gene>
<feature type="transmembrane region" description="Helical" evidence="1">
    <location>
        <begin position="28"/>
        <end position="49"/>
    </location>
</feature>
<keyword evidence="4" id="KW-1185">Reference proteome</keyword>
<feature type="domain" description="Fatty acid desaturase" evidence="2">
    <location>
        <begin position="53"/>
        <end position="313"/>
    </location>
</feature>
<dbReference type="InterPro" id="IPR005804">
    <property type="entry name" value="FA_desaturase_dom"/>
</dbReference>
<dbReference type="GO" id="GO:0016491">
    <property type="term" value="F:oxidoreductase activity"/>
    <property type="evidence" value="ECO:0007669"/>
    <property type="project" value="InterPro"/>
</dbReference>
<comment type="caution">
    <text evidence="3">The sequence shown here is derived from an EMBL/GenBank/DDBJ whole genome shotgun (WGS) entry which is preliminary data.</text>
</comment>